<proteinExistence type="predicted"/>
<evidence type="ECO:0000313" key="1">
    <source>
        <dbReference type="EMBL" id="OWY93338.1"/>
    </source>
</evidence>
<dbReference type="Proteomes" id="UP000198211">
    <property type="component" value="Unassembled WGS sequence"/>
</dbReference>
<comment type="caution">
    <text evidence="1">The sequence shown here is derived from an EMBL/GenBank/DDBJ whole genome shotgun (WGS) entry which is preliminary data.</text>
</comment>
<evidence type="ECO:0000313" key="2">
    <source>
        <dbReference type="Proteomes" id="UP000198211"/>
    </source>
</evidence>
<dbReference type="AlphaFoldDB" id="A0A225UK30"/>
<protein>
    <recommendedName>
        <fullName evidence="3">Reverse transcriptase zinc-binding domain-containing protein</fullName>
    </recommendedName>
</protein>
<gene>
    <name evidence="1" type="ORF">PHMEG_00037317</name>
</gene>
<feature type="non-terminal residue" evidence="1">
    <location>
        <position position="1"/>
    </location>
</feature>
<evidence type="ECO:0008006" key="3">
    <source>
        <dbReference type="Google" id="ProtNLM"/>
    </source>
</evidence>
<organism evidence="1 2">
    <name type="scientific">Phytophthora megakarya</name>
    <dbReference type="NCBI Taxonomy" id="4795"/>
    <lineage>
        <taxon>Eukaryota</taxon>
        <taxon>Sar</taxon>
        <taxon>Stramenopiles</taxon>
        <taxon>Oomycota</taxon>
        <taxon>Peronosporomycetes</taxon>
        <taxon>Peronosporales</taxon>
        <taxon>Peronosporaceae</taxon>
        <taxon>Phytophthora</taxon>
    </lineage>
</organism>
<reference evidence="2" key="1">
    <citation type="submission" date="2017-03" db="EMBL/GenBank/DDBJ databases">
        <title>Phytopthora megakarya and P. palmivora, two closely related causual agents of cacao black pod achieved similar genome size and gene model numbers by different mechanisms.</title>
        <authorList>
            <person name="Ali S."/>
            <person name="Shao J."/>
            <person name="Larry D.J."/>
            <person name="Kronmiller B."/>
            <person name="Shen D."/>
            <person name="Strem M.D."/>
            <person name="Melnick R.L."/>
            <person name="Guiltinan M.J."/>
            <person name="Tyler B.M."/>
            <person name="Meinhardt L.W."/>
            <person name="Bailey B.A."/>
        </authorList>
    </citation>
    <scope>NUCLEOTIDE SEQUENCE [LARGE SCALE GENOMIC DNA]</scope>
    <source>
        <strain evidence="2">zdho120</strain>
    </source>
</reference>
<accession>A0A225UK30</accession>
<name>A0A225UK30_9STRA</name>
<dbReference type="OrthoDB" id="93167at2759"/>
<dbReference type="EMBL" id="NBNE01016270">
    <property type="protein sequence ID" value="OWY93338.1"/>
    <property type="molecule type" value="Genomic_DNA"/>
</dbReference>
<keyword evidence="2" id="KW-1185">Reference proteome</keyword>
<sequence>LHMLCKVVVAARTPSLKNNPSWIDPVIQLFDQAVSPWGKDFDILYAPVSTNPDHAVSRRNSRWSILGEYWHFVLFSWNTQFRKKVIRLQVKFDKWTLPFLDNVDIAYSYRGATLAGTSRPLGLVPILAAHSIFRPADLFTLCEPPVTPDKLSSLLRQFTPGRISSVRSCANFLDKVGRLLNSLVDAPIGPHQAPQYFSAYHTWAFDTYELADLTVARIRSILFKPEAPGLPLRRLGIDDEPPDTVWKRDLKMGKHVLPVYADFLYRLQHNALFLGYRLQHLPQAECLCPHECAVLETAPHLFWFCSFALQVWSEWISAFQGFFSNKLEWESVLFFKLSPTESAKAQYGYSLFAVLHIVRVVIFRNLWMHRNDIRFHGLQTNLVEFQARVNAVVKLHIERYHQDLLEKNLSHSGFKRRQLQRLLDHLPLPAFLPVDFHSEDTDLEENMV</sequence>